<feature type="coiled-coil region" evidence="1">
    <location>
        <begin position="34"/>
        <end position="113"/>
    </location>
</feature>
<keyword evidence="3" id="KW-1185">Reference proteome</keyword>
<reference evidence="3" key="1">
    <citation type="journal article" date="2014" name="Cell">
        <title>The Architecture of a Scrambled Genome Reveals Massive Levels of Genomic Rearrangement during Development.</title>
        <authorList>
            <person name="Chen X."/>
            <person name="Bracht J.R."/>
            <person name="Goldman A.D."/>
            <person name="Dolzhenko E."/>
            <person name="Clay D.M."/>
            <person name="Swart E.C."/>
            <person name="Perlman D.H."/>
            <person name="Doak T.G."/>
            <person name="Stuart A."/>
            <person name="Amemiya C.T."/>
            <person name="Sebra R.P."/>
            <person name="Landweber L.F."/>
        </authorList>
    </citation>
    <scope>NUCLEOTIDE SEQUENCE [LARGE SCALE GENOMIC DNA]</scope>
    <source>
        <strain evidence="3">JRB310</strain>
    </source>
</reference>
<sequence length="162" mass="19475">MKSAFVQDEIKSQMKEIKSSEKIKYEKNLMPLKYKAVIEKIDEMEDKIQVLLNIDLDREFVDLKQKIQKFINEIHLEFILKIQSNVQDHIKQAKEKIREITDAKNQCIELNKSLFLKDTMSIEESNKFYDQQIEKLKVKEKQEILDKIRELMPEEFNPQNQQ</sequence>
<evidence type="ECO:0000313" key="3">
    <source>
        <dbReference type="Proteomes" id="UP000053232"/>
    </source>
</evidence>
<comment type="caution">
    <text evidence="2">The sequence shown here is derived from an EMBL/GenBank/DDBJ whole genome shotgun (WGS) entry which is preliminary data.</text>
</comment>
<evidence type="ECO:0000313" key="2">
    <source>
        <dbReference type="EMBL" id="KEJ83121.1"/>
    </source>
</evidence>
<accession>A0A073I101</accession>
<proteinExistence type="predicted"/>
<dbReference type="AlphaFoldDB" id="A0A073I101"/>
<dbReference type="EMBL" id="ARYC01000254">
    <property type="protein sequence ID" value="KEJ83121.1"/>
    <property type="molecule type" value="Genomic_DNA"/>
</dbReference>
<dbReference type="Proteomes" id="UP000053232">
    <property type="component" value="Unassembled WGS sequence"/>
</dbReference>
<name>A0A073I101_9SPIT</name>
<organism evidence="2 3">
    <name type="scientific">Oxytricha trifallax</name>
    <dbReference type="NCBI Taxonomy" id="1172189"/>
    <lineage>
        <taxon>Eukaryota</taxon>
        <taxon>Sar</taxon>
        <taxon>Alveolata</taxon>
        <taxon>Ciliophora</taxon>
        <taxon>Intramacronucleata</taxon>
        <taxon>Spirotrichea</taxon>
        <taxon>Stichotrichia</taxon>
        <taxon>Sporadotrichida</taxon>
        <taxon>Oxytrichidae</taxon>
        <taxon>Oxytrichinae</taxon>
        <taxon>Oxytricha</taxon>
    </lineage>
</organism>
<gene>
    <name evidence="2" type="ORF">OXYTRIMIC_289</name>
</gene>
<keyword evidence="1" id="KW-0175">Coiled coil</keyword>
<protein>
    <submittedName>
        <fullName evidence="2">Uncharacterized protein</fullName>
    </submittedName>
</protein>
<evidence type="ECO:0000256" key="1">
    <source>
        <dbReference type="SAM" id="Coils"/>
    </source>
</evidence>